<keyword evidence="2 5" id="KW-0328">Glycosyltransferase</keyword>
<evidence type="ECO:0000313" key="6">
    <source>
        <dbReference type="Proteomes" id="UP001596161"/>
    </source>
</evidence>
<name>A0ABW0E9D7_9BACT</name>
<evidence type="ECO:0000256" key="2">
    <source>
        <dbReference type="ARBA" id="ARBA00022676"/>
    </source>
</evidence>
<dbReference type="Gene3D" id="3.90.550.10">
    <property type="entry name" value="Spore Coat Polysaccharide Biosynthesis Protein SpsA, Chain A"/>
    <property type="match status" value="1"/>
</dbReference>
<feature type="domain" description="Glycosyltransferase 2-like" evidence="4">
    <location>
        <begin position="117"/>
        <end position="288"/>
    </location>
</feature>
<evidence type="ECO:0000256" key="3">
    <source>
        <dbReference type="ARBA" id="ARBA00022679"/>
    </source>
</evidence>
<evidence type="ECO:0000259" key="4">
    <source>
        <dbReference type="Pfam" id="PF00535"/>
    </source>
</evidence>
<dbReference type="RefSeq" id="WP_378015851.1">
    <property type="nucleotide sequence ID" value="NZ_JBHSKT010000001.1"/>
</dbReference>
<dbReference type="PANTHER" id="PTHR43179:SF12">
    <property type="entry name" value="GALACTOFURANOSYLTRANSFERASE GLFT2"/>
    <property type="match status" value="1"/>
</dbReference>
<dbReference type="SUPFAM" id="SSF53448">
    <property type="entry name" value="Nucleotide-diphospho-sugar transferases"/>
    <property type="match status" value="1"/>
</dbReference>
<keyword evidence="6" id="KW-1185">Reference proteome</keyword>
<dbReference type="InterPro" id="IPR001173">
    <property type="entry name" value="Glyco_trans_2-like"/>
</dbReference>
<proteinExistence type="inferred from homology"/>
<sequence length="420" mass="48521">MTTHLPYQISHVYLHESAKMPALNLQQGNYLVFWWKTIPLGDLYLEPGVTLSEADYFKKMGQAILPTLQQYAKSTSERNQNLQATQMLEKLKNPESWLPEALKRKPTEKIPKEVPVSVIICTRNRPGSLKQCLEAFQKMLCRPQEIIIIENARENDESEAVTRLYPNVKYYQEPIPGLSYARNTGIKKATCPIIAFTDDDVRIAENWVHQVWQTFQDPKTMAMTGLVIASELQSEAQLIFEKHWSFNRGYTDKIFDIEYFRKTIAKGPPVWNIGAGANMAFRKSIFEETGLFDERLGAGASGCNEDSEMWYRILKNGHTIHYNPRAIVFHEHRRELTALKKQIFSYMRGHAAAALIQQEQFRKAGYARHLSHTLLVAYSKAILKGFPQYQAQYCTLWVQIKGLIAGIVYYYQNRKKTELR</sequence>
<dbReference type="InterPro" id="IPR029044">
    <property type="entry name" value="Nucleotide-diphossugar_trans"/>
</dbReference>
<organism evidence="5 6">
    <name type="scientific">Adhaeribacter terreus</name>
    <dbReference type="NCBI Taxonomy" id="529703"/>
    <lineage>
        <taxon>Bacteria</taxon>
        <taxon>Pseudomonadati</taxon>
        <taxon>Bacteroidota</taxon>
        <taxon>Cytophagia</taxon>
        <taxon>Cytophagales</taxon>
        <taxon>Hymenobacteraceae</taxon>
        <taxon>Adhaeribacter</taxon>
    </lineage>
</organism>
<gene>
    <name evidence="5" type="ORF">ACFPIB_02555</name>
</gene>
<dbReference type="PANTHER" id="PTHR43179">
    <property type="entry name" value="RHAMNOSYLTRANSFERASE WBBL"/>
    <property type="match status" value="1"/>
</dbReference>
<dbReference type="Proteomes" id="UP001596161">
    <property type="component" value="Unassembled WGS sequence"/>
</dbReference>
<protein>
    <submittedName>
        <fullName evidence="5">Glycosyltransferase</fullName>
        <ecNumber evidence="5">2.4.-.-</ecNumber>
    </submittedName>
</protein>
<comment type="caution">
    <text evidence="5">The sequence shown here is derived from an EMBL/GenBank/DDBJ whole genome shotgun (WGS) entry which is preliminary data.</text>
</comment>
<dbReference type="EC" id="2.4.-.-" evidence="5"/>
<dbReference type="Pfam" id="PF00535">
    <property type="entry name" value="Glycos_transf_2"/>
    <property type="match status" value="1"/>
</dbReference>
<comment type="similarity">
    <text evidence="1">Belongs to the glycosyltransferase 2 family.</text>
</comment>
<dbReference type="EMBL" id="JBHSKT010000001">
    <property type="protein sequence ID" value="MFC5269474.1"/>
    <property type="molecule type" value="Genomic_DNA"/>
</dbReference>
<dbReference type="GO" id="GO:0016757">
    <property type="term" value="F:glycosyltransferase activity"/>
    <property type="evidence" value="ECO:0007669"/>
    <property type="project" value="UniProtKB-KW"/>
</dbReference>
<reference evidence="6" key="1">
    <citation type="journal article" date="2019" name="Int. J. Syst. Evol. Microbiol.">
        <title>The Global Catalogue of Microorganisms (GCM) 10K type strain sequencing project: providing services to taxonomists for standard genome sequencing and annotation.</title>
        <authorList>
            <consortium name="The Broad Institute Genomics Platform"/>
            <consortium name="The Broad Institute Genome Sequencing Center for Infectious Disease"/>
            <person name="Wu L."/>
            <person name="Ma J."/>
        </authorList>
    </citation>
    <scope>NUCLEOTIDE SEQUENCE [LARGE SCALE GENOMIC DNA]</scope>
    <source>
        <strain evidence="6">KACC 12602</strain>
    </source>
</reference>
<evidence type="ECO:0000256" key="1">
    <source>
        <dbReference type="ARBA" id="ARBA00006739"/>
    </source>
</evidence>
<evidence type="ECO:0000313" key="5">
    <source>
        <dbReference type="EMBL" id="MFC5269474.1"/>
    </source>
</evidence>
<accession>A0ABW0E9D7</accession>
<keyword evidence="3 5" id="KW-0808">Transferase</keyword>